<evidence type="ECO:0000313" key="6">
    <source>
        <dbReference type="RefSeq" id="XP_019051638.1"/>
    </source>
</evidence>
<name>A0A1U8PYL7_NELNU</name>
<organism evidence="5 6">
    <name type="scientific">Nelumbo nucifera</name>
    <name type="common">Sacred lotus</name>
    <dbReference type="NCBI Taxonomy" id="4432"/>
    <lineage>
        <taxon>Eukaryota</taxon>
        <taxon>Viridiplantae</taxon>
        <taxon>Streptophyta</taxon>
        <taxon>Embryophyta</taxon>
        <taxon>Tracheophyta</taxon>
        <taxon>Spermatophyta</taxon>
        <taxon>Magnoliopsida</taxon>
        <taxon>Proteales</taxon>
        <taxon>Nelumbonaceae</taxon>
        <taxon>Nelumbo</taxon>
    </lineage>
</organism>
<feature type="domain" description="Disease resistance R13L4/SHOC-2-like LRR" evidence="4">
    <location>
        <begin position="169"/>
        <end position="465"/>
    </location>
</feature>
<dbReference type="STRING" id="4432.A0A1U8PYL7"/>
<dbReference type="GO" id="GO:0006952">
    <property type="term" value="P:defense response"/>
    <property type="evidence" value="ECO:0007669"/>
    <property type="project" value="UniProtKB-KW"/>
</dbReference>
<evidence type="ECO:0000256" key="1">
    <source>
        <dbReference type="ARBA" id="ARBA00022737"/>
    </source>
</evidence>
<protein>
    <submittedName>
        <fullName evidence="6">Disease resistance protein RPM1-like</fullName>
    </submittedName>
</protein>
<reference evidence="6" key="1">
    <citation type="submission" date="2025-08" db="UniProtKB">
        <authorList>
            <consortium name="RefSeq"/>
        </authorList>
    </citation>
    <scope>IDENTIFICATION</scope>
</reference>
<dbReference type="PANTHER" id="PTHR23155">
    <property type="entry name" value="DISEASE RESISTANCE PROTEIN RP"/>
    <property type="match status" value="1"/>
</dbReference>
<dbReference type="InterPro" id="IPR055414">
    <property type="entry name" value="LRR_R13L4/SHOC2-like"/>
</dbReference>
<dbReference type="InterPro" id="IPR032675">
    <property type="entry name" value="LRR_dom_sf"/>
</dbReference>
<gene>
    <name evidence="6" type="primary">LOC109114058</name>
</gene>
<dbReference type="InterPro" id="IPR036388">
    <property type="entry name" value="WH-like_DNA-bd_sf"/>
</dbReference>
<dbReference type="KEGG" id="nnu:109114058"/>
<dbReference type="OMA" id="YCCISIR"/>
<dbReference type="FunFam" id="1.10.10.10:FF:000322">
    <property type="entry name" value="Probable disease resistance protein At1g63360"/>
    <property type="match status" value="1"/>
</dbReference>
<evidence type="ECO:0000259" key="3">
    <source>
        <dbReference type="Pfam" id="PF23559"/>
    </source>
</evidence>
<dbReference type="Gene3D" id="1.10.10.10">
    <property type="entry name" value="Winged helix-like DNA-binding domain superfamily/Winged helix DNA-binding domain"/>
    <property type="match status" value="1"/>
</dbReference>
<keyword evidence="5" id="KW-1185">Reference proteome</keyword>
<keyword evidence="1" id="KW-0677">Repeat</keyword>
<dbReference type="Pfam" id="PF23598">
    <property type="entry name" value="LRR_14"/>
    <property type="match status" value="1"/>
</dbReference>
<evidence type="ECO:0000256" key="2">
    <source>
        <dbReference type="ARBA" id="ARBA00022821"/>
    </source>
</evidence>
<dbReference type="OrthoDB" id="690341at2759"/>
<dbReference type="Pfam" id="PF23559">
    <property type="entry name" value="WHD_DRP"/>
    <property type="match status" value="1"/>
</dbReference>
<evidence type="ECO:0000313" key="5">
    <source>
        <dbReference type="Proteomes" id="UP000189703"/>
    </source>
</evidence>
<evidence type="ECO:0000259" key="4">
    <source>
        <dbReference type="Pfam" id="PF23598"/>
    </source>
</evidence>
<dbReference type="Proteomes" id="UP000189703">
    <property type="component" value="Unplaced"/>
</dbReference>
<dbReference type="Gene3D" id="3.80.10.10">
    <property type="entry name" value="Ribonuclease Inhibitor"/>
    <property type="match status" value="2"/>
</dbReference>
<dbReference type="GeneID" id="109114058"/>
<dbReference type="PANTHER" id="PTHR23155:SF1052">
    <property type="entry name" value="DISEASE RESISTANCE PROTEIN RPM1"/>
    <property type="match status" value="1"/>
</dbReference>
<feature type="domain" description="Disease resistance protein winged helix" evidence="3">
    <location>
        <begin position="38"/>
        <end position="109"/>
    </location>
</feature>
<dbReference type="InterPro" id="IPR058922">
    <property type="entry name" value="WHD_DRP"/>
</dbReference>
<sequence length="555" mass="64820">MGDELKTNPVLEPMTRTLLLSYQDLPYHLKSILLYIVLFPEDYEVECGRLMRLWIAEGLIKQTRGKTVDEVARKYLNALIRRNLIQVAKLNMYGEVRRCRIHDVLREIILSKSEEENFFKVLSEQDKVWQQESMIRHLSIHNSIDNFLWNSRYTSRVRTLLLFRILKLQGNFMNTILSSFKLLRVLDLQGATLGSLPEEVANLFHLRYLSVRKTKARVLPKSIGKLQNLETLDLRSTYVEELSFSMLRLKQLRHLLAFNIKNPATAEGMRVHGRIGSLMALQKLSLIDADMGGARITTELAGLTQLRKLGLHNHVREDGADLCFIIEKMKDLRSLRLDTIYGEFLDLQHLSSPPKLLRRLWLDAHLEELPHWSWLRDDPIKVLQSLPNMKELYLNGVYDSKELYFEAQGFKRLTQFEIGVSHNVSSVVMEEGVMPLLEYLMISSREKLKKLPLGIQHLRNLNHFRSTNMPKEFDMAILQLLDGNSQRNSKVDVLNHIKKVNFNTLLEDGHWLTYSRDEFRSTIERLRKKSDPEFPQSLEDLFGKYIILFLFDGIY</sequence>
<dbReference type="SUPFAM" id="SSF52058">
    <property type="entry name" value="L domain-like"/>
    <property type="match status" value="1"/>
</dbReference>
<accession>A0A1U8PYL7</accession>
<dbReference type="InParanoid" id="A0A1U8PYL7"/>
<dbReference type="InterPro" id="IPR044974">
    <property type="entry name" value="Disease_R_plants"/>
</dbReference>
<dbReference type="AlphaFoldDB" id="A0A1U8PYL7"/>
<dbReference type="RefSeq" id="XP_019051638.1">
    <property type="nucleotide sequence ID" value="XM_019196093.1"/>
</dbReference>
<proteinExistence type="predicted"/>
<keyword evidence="2" id="KW-0611">Plant defense</keyword>